<dbReference type="GO" id="GO:0004197">
    <property type="term" value="F:cysteine-type endopeptidase activity"/>
    <property type="evidence" value="ECO:0007669"/>
    <property type="project" value="InterPro"/>
</dbReference>
<comment type="caution">
    <text evidence="5">The sequence shown here is derived from an EMBL/GenBank/DDBJ whole genome shotgun (WGS) entry which is preliminary data.</text>
</comment>
<dbReference type="GO" id="GO:0006508">
    <property type="term" value="P:proteolysis"/>
    <property type="evidence" value="ECO:0007669"/>
    <property type="project" value="InterPro"/>
</dbReference>
<dbReference type="Gene3D" id="3.40.50.10390">
    <property type="entry name" value="Gingipain r, domain 1"/>
    <property type="match status" value="1"/>
</dbReference>
<reference evidence="5 6" key="1">
    <citation type="submission" date="2017-07" db="EMBL/GenBank/DDBJ databases">
        <title>Recovery of genomes from metagenomes via a dereplication, aggregation, and scoring strategy.</title>
        <authorList>
            <person name="Sieber C.M."/>
            <person name="Probst A.J."/>
            <person name="Sharrar A."/>
            <person name="Thomas B.C."/>
            <person name="Hess M."/>
            <person name="Tringe S.G."/>
            <person name="Banfield J.F."/>
        </authorList>
    </citation>
    <scope>NUCLEOTIDE SEQUENCE [LARGE SCALE GENOMIC DNA]</scope>
    <source>
        <strain evidence="5">JGI_Cruoil_03_51_56</strain>
    </source>
</reference>
<feature type="domain" description="Gingipain" evidence="3">
    <location>
        <begin position="217"/>
        <end position="562"/>
    </location>
</feature>
<dbReference type="EMBL" id="NOZP01000120">
    <property type="protein sequence ID" value="OYD15143.1"/>
    <property type="molecule type" value="Genomic_DNA"/>
</dbReference>
<evidence type="ECO:0000256" key="1">
    <source>
        <dbReference type="ARBA" id="ARBA00022729"/>
    </source>
</evidence>
<proteinExistence type="predicted"/>
<dbReference type="Gene3D" id="3.40.50.1460">
    <property type="match status" value="1"/>
</dbReference>
<dbReference type="InterPro" id="IPR012600">
    <property type="entry name" value="Propeptide_C25"/>
</dbReference>
<accession>A0A235BRN5</accession>
<dbReference type="InterPro" id="IPR026444">
    <property type="entry name" value="Secre_tail"/>
</dbReference>
<dbReference type="Gene3D" id="2.60.40.3800">
    <property type="match status" value="1"/>
</dbReference>
<dbReference type="InterPro" id="IPR038490">
    <property type="entry name" value="Gingipain_propep_sf"/>
</dbReference>
<evidence type="ECO:0000259" key="3">
    <source>
        <dbReference type="Pfam" id="PF01364"/>
    </source>
</evidence>
<protein>
    <recommendedName>
        <fullName evidence="7">Gingipain domain-containing protein</fullName>
    </recommendedName>
</protein>
<feature type="signal peptide" evidence="2">
    <location>
        <begin position="1"/>
        <end position="16"/>
    </location>
</feature>
<dbReference type="SUPFAM" id="SSF52129">
    <property type="entry name" value="Caspase-like"/>
    <property type="match status" value="1"/>
</dbReference>
<dbReference type="Proteomes" id="UP000215559">
    <property type="component" value="Unassembled WGS sequence"/>
</dbReference>
<feature type="domain" description="Gingipain propeptide" evidence="4">
    <location>
        <begin position="49"/>
        <end position="196"/>
    </location>
</feature>
<evidence type="ECO:0000256" key="2">
    <source>
        <dbReference type="SAM" id="SignalP"/>
    </source>
</evidence>
<evidence type="ECO:0000313" key="5">
    <source>
        <dbReference type="EMBL" id="OYD15143.1"/>
    </source>
</evidence>
<dbReference type="InterPro" id="IPR001769">
    <property type="entry name" value="Gingipain"/>
</dbReference>
<keyword evidence="1 2" id="KW-0732">Signal</keyword>
<dbReference type="NCBIfam" id="TIGR04183">
    <property type="entry name" value="Por_Secre_tail"/>
    <property type="match status" value="1"/>
</dbReference>
<dbReference type="Pfam" id="PF01364">
    <property type="entry name" value="Peptidase_C25"/>
    <property type="match status" value="1"/>
</dbReference>
<dbReference type="Pfam" id="PF08126">
    <property type="entry name" value="Propeptide_C25"/>
    <property type="match status" value="1"/>
</dbReference>
<dbReference type="Gene3D" id="2.60.40.10">
    <property type="entry name" value="Immunoglobulins"/>
    <property type="match status" value="1"/>
</dbReference>
<evidence type="ECO:0000259" key="4">
    <source>
        <dbReference type="Pfam" id="PF08126"/>
    </source>
</evidence>
<dbReference type="Gene3D" id="2.60.40.4070">
    <property type="match status" value="1"/>
</dbReference>
<name>A0A235BRN5_UNCW3</name>
<sequence>MRIWRLFVLLPGVLLAGAISQNFEFAPGDFVFDKANGYDAVALPGQFWTSEPGKPLLPLAVYNVVIPPDAEVVGVKVTDIATTVLAGKFEIHPAQRPHAFSLPGPEFVEPDDRTYSSDKPYPVEVVSFTRSGCLGGYRIAGLQLCPLRYLPEKKELRLVTKVTVELQYERNRHTILELDKSQIDLMADVAQSLVVNPDRVNLWAPRTRMTDDWTTDMMVITSSALADDFLPFAEWKTKNGIKTIIMKTDSIYAAYPGRDNQEKIRNCVIDFWQNHGLKWLLVGGDDYVVPVRLGRQIVEGYTGNIATDFYYADLQGSWDSNHNNLFGEMGDSMDLFYDIFVGRATVDNSSNVANFIAKCTTYAKHPDTLYLKSVLFGSIMLFSPFHGKVINHIIADEFPPSWQFAHLEDPPSGAFRDSVTRGYQLGHVAAHGSPTSFSVMSISQISGLSNGHSKLVFLNSIACQSGWFDGKECIAESLMNCRNGGCIANMFNSRYGFGYPPAFGPSEMLDLQFYRYFVNGDAFQFGSLCSMSKDHFQSLTMGQEVWRWCVYELNLFGDPSLQVWSERPKLLTVERPDSALVGAQTFRITVKDGTTPVQDARVCLMKGDETYARGWTNSAGWVDLVISPTTTGQLDLTVNAHDYYPCEAQVMVRGSINAPALVFAGLRIDDHEGNGRLDPGETADLYVSITNHGAVDATNVNAVLRTTSPYLSFSDSTSSYGTIGPGGTVEGDRFRVTASSMTPGGTEVELIAACNATQGYWEPFFTTIVGEAPPPKALWLDHDTGEVILSVTSLGSIGTLGPYREGSGMKYPRDAAHGSLYFSSLACGNGPSYVVDRWYGQPTATFDTDWRILDTLHPVLPPVAAHEEYQAVIDDGAHPTPKGLTVTQWSGALSDPGYRDFVIIQYTLVNEGASPIHDLHVGVFSDFDVDNTTSNRAFTDMGRRFAWMAKSSGYTSSVGIKLLSPTVAANVSAIRNSQYVDPSGMMTEAVKDSFLRGAIQVHNPTQATNWSCVVSAGPFNLAPGGRTRVAFAFVGGESATEMAVHADSAQAWYDNFMPNGLTWLKHTIDDAPPGGNGDGIINPGESINLPLWIVNRADCNADGVRGILRKTSSDTLVTVTDSIRYFGTVGAGDSAFSGNNGFKFRVADACTNRYQLPLVLACVDTLDSVYVSSLPLVVGAPQLVYGGTRCWDPPPGGNNNGKLDPGEEADIALGLANIGLGNCENVVARLKSGDSRLVVLDSLGTYGAVPHDSTVFNTSDRFRVSASSTIPRETQIPCTLYVTGTEYQVKRNIMLNVGVLTNTDPVPDGPRQPSRYYAYDDCDTFYVARPEFEWHEINSQGTRITYPQNDTVIAVNLPSGFGPLRYYGQEYSQISVSADGWICPGNYTQSNYFNKSLPSSQAPPGVICPNWDDLYPGYNNSGYVYYYHDTIYHRFIVEYDSVCYYSPRDVRDKFQVFIYDTTCHSPTGDNPIVVQYLTANHYSSSTIGLQDPSKTIGLQCLYNGSYHRAAAQIIAGRAIRYTTDSMITGISELEPAGIMRLGLYAAPNPMQRKGIIKLSLPFEGRVKLTVHDVTGRKVRILVQEELKPGVHTFRWDRKDDAGLTVGAGVYLYRVETDVGNLTRKAVVVH</sequence>
<organism evidence="5 6">
    <name type="scientific">candidate division WOR-3 bacterium JGI_Cruoil_03_51_56</name>
    <dbReference type="NCBI Taxonomy" id="1973747"/>
    <lineage>
        <taxon>Bacteria</taxon>
        <taxon>Bacteria division WOR-3</taxon>
    </lineage>
</organism>
<feature type="chain" id="PRO_5013031452" description="Gingipain domain-containing protein" evidence="2">
    <location>
        <begin position="17"/>
        <end position="1629"/>
    </location>
</feature>
<evidence type="ECO:0008006" key="7">
    <source>
        <dbReference type="Google" id="ProtNLM"/>
    </source>
</evidence>
<dbReference type="InterPro" id="IPR013783">
    <property type="entry name" value="Ig-like_fold"/>
</dbReference>
<dbReference type="InterPro" id="IPR029030">
    <property type="entry name" value="Caspase-like_dom_sf"/>
</dbReference>
<gene>
    <name evidence="5" type="ORF">CH330_06515</name>
</gene>
<evidence type="ECO:0000313" key="6">
    <source>
        <dbReference type="Proteomes" id="UP000215559"/>
    </source>
</evidence>
<dbReference type="InterPro" id="IPR029031">
    <property type="entry name" value="Gingipain_N_sf"/>
</dbReference>